<proteinExistence type="predicted"/>
<dbReference type="Proteomes" id="UP000639772">
    <property type="component" value="Unassembled WGS sequence"/>
</dbReference>
<gene>
    <name evidence="1" type="ORF">HPP92_024809</name>
</gene>
<evidence type="ECO:0000313" key="2">
    <source>
        <dbReference type="Proteomes" id="UP000639772"/>
    </source>
</evidence>
<name>A0A835UA11_VANPL</name>
<organism evidence="1 2">
    <name type="scientific">Vanilla planifolia</name>
    <name type="common">Vanilla</name>
    <dbReference type="NCBI Taxonomy" id="51239"/>
    <lineage>
        <taxon>Eukaryota</taxon>
        <taxon>Viridiplantae</taxon>
        <taxon>Streptophyta</taxon>
        <taxon>Embryophyta</taxon>
        <taxon>Tracheophyta</taxon>
        <taxon>Spermatophyta</taxon>
        <taxon>Magnoliopsida</taxon>
        <taxon>Liliopsida</taxon>
        <taxon>Asparagales</taxon>
        <taxon>Orchidaceae</taxon>
        <taxon>Vanilloideae</taxon>
        <taxon>Vanilleae</taxon>
        <taxon>Vanilla</taxon>
    </lineage>
</organism>
<evidence type="ECO:0000313" key="1">
    <source>
        <dbReference type="EMBL" id="KAG0453505.1"/>
    </source>
</evidence>
<sequence length="191" mass="21290">RSKDAPLLLLLAVDGRTTMAARRRARPVLPSLRLFEHQVLLLQQLQPHTAPLLLQELPPLLDQRRLPPQRPHRRRQLQVPPWADGEAPALISALPAAYSFRPDHALESMASSLMCPYLRTPPPREIRSALLLATLPKVCFSVRLGFRWHRLDVAGLQGSGRGMVSAILEDGDSALHQSLNLLEDWGVLGVL</sequence>
<dbReference type="AlphaFoldDB" id="A0A835UA11"/>
<dbReference type="EMBL" id="JADCNM010000014">
    <property type="protein sequence ID" value="KAG0453505.1"/>
    <property type="molecule type" value="Genomic_DNA"/>
</dbReference>
<comment type="caution">
    <text evidence="1">The sequence shown here is derived from an EMBL/GenBank/DDBJ whole genome shotgun (WGS) entry which is preliminary data.</text>
</comment>
<protein>
    <submittedName>
        <fullName evidence="1">Uncharacterized protein</fullName>
    </submittedName>
</protein>
<accession>A0A835UA11</accession>
<reference evidence="1 2" key="1">
    <citation type="journal article" date="2020" name="Nat. Food">
        <title>A phased Vanilla planifolia genome enables genetic improvement of flavour and production.</title>
        <authorList>
            <person name="Hasing T."/>
            <person name="Tang H."/>
            <person name="Brym M."/>
            <person name="Khazi F."/>
            <person name="Huang T."/>
            <person name="Chambers A.H."/>
        </authorList>
    </citation>
    <scope>NUCLEOTIDE SEQUENCE [LARGE SCALE GENOMIC DNA]</scope>
    <source>
        <tissue evidence="1">Leaf</tissue>
    </source>
</reference>
<feature type="non-terminal residue" evidence="1">
    <location>
        <position position="1"/>
    </location>
</feature>